<dbReference type="GO" id="GO:0097060">
    <property type="term" value="C:synaptic membrane"/>
    <property type="evidence" value="ECO:0007669"/>
    <property type="project" value="UniProtKB-SubCell"/>
</dbReference>
<keyword evidence="8 13" id="KW-0472">Membrane</keyword>
<keyword evidence="4" id="KW-0732">Signal</keyword>
<dbReference type="InterPro" id="IPR047029">
    <property type="entry name" value="GlyR_beta_TM"/>
</dbReference>
<dbReference type="PANTHER" id="PTHR18945">
    <property type="entry name" value="NEUROTRANSMITTER GATED ION CHANNEL"/>
    <property type="match status" value="1"/>
</dbReference>
<accession>A0A7L0KFC7</accession>
<comment type="caution">
    <text evidence="13">Lacks conserved residue(s) required for the propagation of feature annotation.</text>
</comment>
<dbReference type="InterPro" id="IPR006201">
    <property type="entry name" value="Neur_channel"/>
</dbReference>
<proteinExistence type="inferred from homology"/>
<organism evidence="16 17">
    <name type="scientific">Chauna torquata</name>
    <name type="common">Southern screamer</name>
    <dbReference type="NCBI Taxonomy" id="30388"/>
    <lineage>
        <taxon>Eukaryota</taxon>
        <taxon>Metazoa</taxon>
        <taxon>Chordata</taxon>
        <taxon>Craniata</taxon>
        <taxon>Vertebrata</taxon>
        <taxon>Euteleostomi</taxon>
        <taxon>Archelosauria</taxon>
        <taxon>Archosauria</taxon>
        <taxon>Dinosauria</taxon>
        <taxon>Saurischia</taxon>
        <taxon>Theropoda</taxon>
        <taxon>Coelurosauria</taxon>
        <taxon>Aves</taxon>
        <taxon>Neognathae</taxon>
        <taxon>Galloanserae</taxon>
        <taxon>Anseriformes</taxon>
        <taxon>Anhimidae</taxon>
        <taxon>Chauna</taxon>
    </lineage>
</organism>
<dbReference type="Pfam" id="PF02931">
    <property type="entry name" value="Neur_chan_LBD"/>
    <property type="match status" value="1"/>
</dbReference>
<feature type="domain" description="Neurotransmitter-gated ion-channel transmembrane" evidence="15">
    <location>
        <begin position="189"/>
        <end position="409"/>
    </location>
</feature>
<feature type="transmembrane region" description="Helical" evidence="13">
    <location>
        <begin position="184"/>
        <end position="206"/>
    </location>
</feature>
<evidence type="ECO:0000256" key="3">
    <source>
        <dbReference type="ARBA" id="ARBA00022692"/>
    </source>
</evidence>
<evidence type="ECO:0000259" key="15">
    <source>
        <dbReference type="Pfam" id="PF02932"/>
    </source>
</evidence>
<dbReference type="InterPro" id="IPR006029">
    <property type="entry name" value="Neurotrans-gated_channel_TM"/>
</dbReference>
<evidence type="ECO:0000256" key="13">
    <source>
        <dbReference type="RuleBase" id="RU000687"/>
    </source>
</evidence>
<keyword evidence="1 13" id="KW-0813">Transport</keyword>
<evidence type="ECO:0000256" key="2">
    <source>
        <dbReference type="ARBA" id="ARBA00022475"/>
    </source>
</evidence>
<feature type="non-terminal residue" evidence="16">
    <location>
        <position position="1"/>
    </location>
</feature>
<dbReference type="InterPro" id="IPR018000">
    <property type="entry name" value="Neurotransmitter_ion_chnl_CS"/>
</dbReference>
<keyword evidence="6" id="KW-0770">Synapse</keyword>
<feature type="transmembrane region" description="Helical" evidence="13">
    <location>
        <begin position="391"/>
        <end position="411"/>
    </location>
</feature>
<dbReference type="InterPro" id="IPR036719">
    <property type="entry name" value="Neuro-gated_channel_TM_sf"/>
</dbReference>
<dbReference type="GO" id="GO:0004888">
    <property type="term" value="F:transmembrane signaling receptor activity"/>
    <property type="evidence" value="ECO:0007669"/>
    <property type="project" value="InterPro"/>
</dbReference>
<keyword evidence="9" id="KW-0869">Chloride channel</keyword>
<protein>
    <submittedName>
        <fullName evidence="16">GLRB protein</fullName>
    </submittedName>
</protein>
<dbReference type="Gene3D" id="1.20.58.390">
    <property type="entry name" value="Neurotransmitter-gated ion-channel transmembrane domain"/>
    <property type="match status" value="1"/>
</dbReference>
<evidence type="ECO:0000256" key="8">
    <source>
        <dbReference type="ARBA" id="ARBA00023136"/>
    </source>
</evidence>
<comment type="caution">
    <text evidence="16">The sequence shown here is derived from an EMBL/GenBank/DDBJ whole genome shotgun (WGS) entry which is preliminary data.</text>
</comment>
<dbReference type="GO" id="GO:0034707">
    <property type="term" value="C:chloride channel complex"/>
    <property type="evidence" value="ECO:0007669"/>
    <property type="project" value="UniProtKB-KW"/>
</dbReference>
<evidence type="ECO:0000256" key="5">
    <source>
        <dbReference type="ARBA" id="ARBA00022989"/>
    </source>
</evidence>
<sequence length="413" mass="46469">SQQSAEDLARVPANSTSNILNRLLLSYDPRIRPNFKGIPVDVAVNIFINSFGSIQETTMKLKVKYLRFFFLLQSTTYMAAHPVFKFDFCIFRLSITLSCPLDLTLFPMDTQRCKMQLESFGYTTDDLRFIWQSGDPVQLEKIALPQFDIKKEDIEYGNCTKYYKGTGYYTCVEVIFTLRRQVGFYMMGVYAPTLLIVVLSWLSFWINPDASAARVPLGIFSVLSLASECTTLAAELPKVSYVKALDVWLIVCLLFGFASLVEYAVVQVMLNNPKRIEAEKAKIAKAEQAEGKGGNTAKKNTVNGTGTPVHISTLQVGETRCKKVCTSKSDLRSNDFSIVGSLPRDFELSNYDCYGKPIEVNNGLGKSQAKNNKKPPPPKPVIPSAAKRIDLYARALFPFCFLFFNVIYWSIYL</sequence>
<dbReference type="InterPro" id="IPR038050">
    <property type="entry name" value="Neuro_actylchol_rec"/>
</dbReference>
<evidence type="ECO:0000256" key="9">
    <source>
        <dbReference type="ARBA" id="ARBA00023173"/>
    </source>
</evidence>
<dbReference type="PRINTS" id="PR00253">
    <property type="entry name" value="GABAARECEPTR"/>
</dbReference>
<comment type="similarity">
    <text evidence="13">Belongs to the ligand-gated ion channel (TC 1.A.9) family.</text>
</comment>
<dbReference type="SUPFAM" id="SSF90112">
    <property type="entry name" value="Neurotransmitter-gated ion-channel transmembrane pore"/>
    <property type="match status" value="1"/>
</dbReference>
<reference evidence="16 17" key="1">
    <citation type="submission" date="2019-09" db="EMBL/GenBank/DDBJ databases">
        <title>Bird 10,000 Genomes (B10K) Project - Family phase.</title>
        <authorList>
            <person name="Zhang G."/>
        </authorList>
    </citation>
    <scope>NUCLEOTIDE SEQUENCE [LARGE SCALE GENOMIC DNA]</scope>
    <source>
        <strain evidence="16">B10K-DU-011-36</strain>
        <tissue evidence="16">Muscle</tissue>
    </source>
</reference>
<dbReference type="CDD" id="cd19061">
    <property type="entry name" value="LGIC_TM_GlyR_beta"/>
    <property type="match status" value="1"/>
</dbReference>
<dbReference type="EMBL" id="VXAL01017806">
    <property type="protein sequence ID" value="NXK55468.1"/>
    <property type="molecule type" value="Genomic_DNA"/>
</dbReference>
<evidence type="ECO:0000256" key="1">
    <source>
        <dbReference type="ARBA" id="ARBA00022448"/>
    </source>
</evidence>
<dbReference type="Gene3D" id="2.70.170.10">
    <property type="entry name" value="Neurotransmitter-gated ion-channel ligand-binding domain"/>
    <property type="match status" value="2"/>
</dbReference>
<dbReference type="Proteomes" id="UP000537522">
    <property type="component" value="Unassembled WGS sequence"/>
</dbReference>
<dbReference type="InterPro" id="IPR006028">
    <property type="entry name" value="GABAA/Glycine_rcpt"/>
</dbReference>
<evidence type="ECO:0000256" key="10">
    <source>
        <dbReference type="ARBA" id="ARBA00023214"/>
    </source>
</evidence>
<dbReference type="InterPro" id="IPR006202">
    <property type="entry name" value="Neur_chan_lig-bd"/>
</dbReference>
<evidence type="ECO:0000256" key="12">
    <source>
        <dbReference type="ARBA" id="ARBA00034099"/>
    </source>
</evidence>
<keyword evidence="2" id="KW-1003">Cell membrane</keyword>
<evidence type="ECO:0000259" key="14">
    <source>
        <dbReference type="Pfam" id="PF02931"/>
    </source>
</evidence>
<evidence type="ECO:0000256" key="4">
    <source>
        <dbReference type="ARBA" id="ARBA00022729"/>
    </source>
</evidence>
<evidence type="ECO:0000256" key="7">
    <source>
        <dbReference type="ARBA" id="ARBA00023065"/>
    </source>
</evidence>
<keyword evidence="7 13" id="KW-0406">Ion transport</keyword>
<evidence type="ECO:0000313" key="17">
    <source>
        <dbReference type="Proteomes" id="UP000537522"/>
    </source>
</evidence>
<dbReference type="PRINTS" id="PR00252">
    <property type="entry name" value="NRIONCHANNEL"/>
</dbReference>
<dbReference type="AlphaFoldDB" id="A0A7L0KFC7"/>
<dbReference type="GO" id="GO:0005254">
    <property type="term" value="F:chloride channel activity"/>
    <property type="evidence" value="ECO:0007669"/>
    <property type="project" value="UniProtKB-KW"/>
</dbReference>
<keyword evidence="17" id="KW-1185">Reference proteome</keyword>
<keyword evidence="3 13" id="KW-0812">Transmembrane</keyword>
<dbReference type="InterPro" id="IPR036734">
    <property type="entry name" value="Neur_chan_lig-bd_sf"/>
</dbReference>
<keyword evidence="10" id="KW-0868">Chloride</keyword>
<gene>
    <name evidence="16" type="primary">Glrb</name>
    <name evidence="16" type="ORF">CHATOR_R06124</name>
</gene>
<keyword evidence="5 13" id="KW-1133">Transmembrane helix</keyword>
<keyword evidence="11 13" id="KW-0407">Ion channel</keyword>
<evidence type="ECO:0000313" key="16">
    <source>
        <dbReference type="EMBL" id="NXK55468.1"/>
    </source>
</evidence>
<dbReference type="Pfam" id="PF02932">
    <property type="entry name" value="Neur_chan_memb"/>
    <property type="match status" value="1"/>
</dbReference>
<dbReference type="FunFam" id="1.20.58.390:FF:000070">
    <property type="entry name" value="Glycine receptor beta"/>
    <property type="match status" value="1"/>
</dbReference>
<name>A0A7L0KFC7_CHATO</name>
<feature type="domain" description="Neurotransmitter-gated ion-channel ligand-binding" evidence="14">
    <location>
        <begin position="91"/>
        <end position="181"/>
    </location>
</feature>
<feature type="transmembrane region" description="Helical" evidence="13">
    <location>
        <begin position="247"/>
        <end position="266"/>
    </location>
</feature>
<comment type="subcellular location">
    <subcellularLocation>
        <location evidence="12">Synaptic cell membrane</location>
        <topology evidence="12">Multi-pass membrane protein</topology>
    </subcellularLocation>
</comment>
<feature type="non-terminal residue" evidence="16">
    <location>
        <position position="413"/>
    </location>
</feature>
<evidence type="ECO:0000256" key="11">
    <source>
        <dbReference type="ARBA" id="ARBA00023303"/>
    </source>
</evidence>
<dbReference type="PROSITE" id="PS00236">
    <property type="entry name" value="NEUROTR_ION_CHANNEL"/>
    <property type="match status" value="1"/>
</dbReference>
<evidence type="ECO:0000256" key="6">
    <source>
        <dbReference type="ARBA" id="ARBA00023018"/>
    </source>
</evidence>
<dbReference type="SUPFAM" id="SSF63712">
    <property type="entry name" value="Nicotinic receptor ligand binding domain-like"/>
    <property type="match status" value="1"/>
</dbReference>
<dbReference type="GO" id="GO:0005230">
    <property type="term" value="F:extracellular ligand-gated monoatomic ion channel activity"/>
    <property type="evidence" value="ECO:0007669"/>
    <property type="project" value="InterPro"/>
</dbReference>